<dbReference type="AlphaFoldDB" id="A0A6P6FDK0"/>
<dbReference type="SUPFAM" id="SSF81901">
    <property type="entry name" value="HCP-like"/>
    <property type="match status" value="2"/>
</dbReference>
<dbReference type="KEGG" id="bim:100740463"/>
<evidence type="ECO:0000313" key="7">
    <source>
        <dbReference type="RefSeq" id="XP_024223785.1"/>
    </source>
</evidence>
<proteinExistence type="inferred from homology"/>
<dbReference type="GO" id="GO:0016671">
    <property type="term" value="F:oxidoreductase activity, acting on a sulfur group of donors, disulfide as acceptor"/>
    <property type="evidence" value="ECO:0007669"/>
    <property type="project" value="InterPro"/>
</dbReference>
<feature type="transmembrane region" description="Helical" evidence="5">
    <location>
        <begin position="231"/>
        <end position="253"/>
    </location>
</feature>
<dbReference type="OrthoDB" id="272077at2759"/>
<keyword evidence="6" id="KW-1185">Reference proteome</keyword>
<comment type="similarity">
    <text evidence="1">Belongs to the GILT family.</text>
</comment>
<keyword evidence="5" id="KW-1133">Transmembrane helix</keyword>
<evidence type="ECO:0000256" key="4">
    <source>
        <dbReference type="ARBA" id="ARBA00023180"/>
    </source>
</evidence>
<organism evidence="6 7">
    <name type="scientific">Bombus impatiens</name>
    <name type="common">Bumblebee</name>
    <dbReference type="NCBI Taxonomy" id="132113"/>
    <lineage>
        <taxon>Eukaryota</taxon>
        <taxon>Metazoa</taxon>
        <taxon>Ecdysozoa</taxon>
        <taxon>Arthropoda</taxon>
        <taxon>Hexapoda</taxon>
        <taxon>Insecta</taxon>
        <taxon>Pterygota</taxon>
        <taxon>Neoptera</taxon>
        <taxon>Endopterygota</taxon>
        <taxon>Hymenoptera</taxon>
        <taxon>Apocrita</taxon>
        <taxon>Aculeata</taxon>
        <taxon>Apoidea</taxon>
        <taxon>Anthophila</taxon>
        <taxon>Apidae</taxon>
        <taxon>Bombus</taxon>
        <taxon>Pyrobombus</taxon>
    </lineage>
</organism>
<dbReference type="Proteomes" id="UP000515180">
    <property type="component" value="Unplaced"/>
</dbReference>
<name>A0A6P6FDK0_BOMIM</name>
<dbReference type="Gene3D" id="1.25.40.10">
    <property type="entry name" value="Tetratricopeptide repeat domain"/>
    <property type="match status" value="2"/>
</dbReference>
<dbReference type="InterPro" id="IPR006597">
    <property type="entry name" value="Sel1-like"/>
</dbReference>
<evidence type="ECO:0000256" key="1">
    <source>
        <dbReference type="ARBA" id="ARBA00005679"/>
    </source>
</evidence>
<dbReference type="Pfam" id="PF08238">
    <property type="entry name" value="Sel1"/>
    <property type="match status" value="4"/>
</dbReference>
<feature type="transmembrane region" description="Helical" evidence="5">
    <location>
        <begin position="307"/>
        <end position="326"/>
    </location>
</feature>
<dbReference type="PANTHER" id="PTHR13891">
    <property type="entry name" value="CYTOCHROME C OXIDASE ASSEMBLY FACTOR 7"/>
    <property type="match status" value="1"/>
</dbReference>
<evidence type="ECO:0000256" key="5">
    <source>
        <dbReference type="SAM" id="Phobius"/>
    </source>
</evidence>
<keyword evidence="5" id="KW-0812">Transmembrane</keyword>
<reference evidence="7" key="1">
    <citation type="submission" date="2025-08" db="UniProtKB">
        <authorList>
            <consortium name="RefSeq"/>
        </authorList>
    </citation>
    <scope>IDENTIFICATION</scope>
</reference>
<evidence type="ECO:0000256" key="2">
    <source>
        <dbReference type="ARBA" id="ARBA00008486"/>
    </source>
</evidence>
<dbReference type="GO" id="GO:0005758">
    <property type="term" value="C:mitochondrial intermembrane space"/>
    <property type="evidence" value="ECO:0007669"/>
    <property type="project" value="TreeGrafter"/>
</dbReference>
<dbReference type="Gene3D" id="3.40.30.10">
    <property type="entry name" value="Glutaredoxin"/>
    <property type="match status" value="1"/>
</dbReference>
<feature type="transmembrane region" description="Helical" evidence="5">
    <location>
        <begin position="265"/>
        <end position="286"/>
    </location>
</feature>
<keyword evidence="4" id="KW-0325">Glycoprotein</keyword>
<evidence type="ECO:0000313" key="6">
    <source>
        <dbReference type="Proteomes" id="UP000515180"/>
    </source>
</evidence>
<comment type="similarity">
    <text evidence="2">Belongs to the hcp beta-lactamase family.</text>
</comment>
<dbReference type="InterPro" id="IPR040239">
    <property type="entry name" value="HcpB-like"/>
</dbReference>
<dbReference type="Pfam" id="PF03227">
    <property type="entry name" value="GILT"/>
    <property type="match status" value="1"/>
</dbReference>
<dbReference type="GeneID" id="100740463"/>
<keyword evidence="5" id="KW-0472">Membrane</keyword>
<evidence type="ECO:0000256" key="3">
    <source>
        <dbReference type="ARBA" id="ARBA00022737"/>
    </source>
</evidence>
<accession>A0A6P6FDK0</accession>
<dbReference type="RefSeq" id="XP_024223785.1">
    <property type="nucleotide sequence ID" value="XM_024368017.2"/>
</dbReference>
<protein>
    <submittedName>
        <fullName evidence="7">Uncharacterized protein LOC100740463</fullName>
    </submittedName>
</protein>
<keyword evidence="3" id="KW-0677">Repeat</keyword>
<gene>
    <name evidence="7" type="primary">LOC100740463</name>
</gene>
<dbReference type="PANTHER" id="PTHR13891:SF1">
    <property type="entry name" value="CYTOCHROME C OXIDASE ASSEMBLY FACTOR 7"/>
    <property type="match status" value="1"/>
</dbReference>
<dbReference type="CTD" id="65260"/>
<dbReference type="InterPro" id="IPR011990">
    <property type="entry name" value="TPR-like_helical_dom_sf"/>
</dbReference>
<dbReference type="InterPro" id="IPR004911">
    <property type="entry name" value="Interferon-induced_GILT"/>
</dbReference>
<dbReference type="SMART" id="SM00671">
    <property type="entry name" value="SEL1"/>
    <property type="match status" value="4"/>
</dbReference>
<sequence>MAAYDFKKKEEVEEYLKNLYIEYQFGCLSEKKAEVCHLLGDYHESIKQNPKEALNLYKKNCDERGYGKSCTKYGDYRVMGTECEKDSKEAFKYMQKGCDKDDARGCLHAGALAISQEKLEPVRGTQVLLGMKLLKKACDLNQEKACFFLSSIYLSGIEGYVEKNLKEAYKLSLRCCELNNPYACANLSIMHKRGDGVQQSAELAETFKTRANEILRDLKENKRPLKFHQGIDPYSTINSVFYLCVVLTLYRPLAVQQHTHVRPAVRAQILFCFGLDSPIPFFLFIASESWFKSCWPVCRYTRKTMRCYLFSASSSITAILAVAFLGHSALVAGGESNAAIDVGVYYESLCPDSIRWIKQQLLPQYDVLKDYIRVTFVPYGKASHWQDPITQKWRFACQHGEAECNGNKAQACGIHAIQNGETADKVQQHTVALVGCAMTSQFPPSSLSQCAKNVGLSEQIQEKMNECVKSSLSDDLLVAYGEKTKELAGRLSFVPTITINGEIQSKALNNFFKLICDKLTEGAKPSRCSTA</sequence>